<comment type="caution">
    <text evidence="1">The sequence shown here is derived from an EMBL/GenBank/DDBJ whole genome shotgun (WGS) entry which is preliminary data.</text>
</comment>
<gene>
    <name evidence="1" type="ORF">PACLA_8A047385</name>
</gene>
<reference evidence="1" key="1">
    <citation type="submission" date="2020-04" db="EMBL/GenBank/DDBJ databases">
        <authorList>
            <person name="Alioto T."/>
            <person name="Alioto T."/>
            <person name="Gomez Garrido J."/>
        </authorList>
    </citation>
    <scope>NUCLEOTIDE SEQUENCE</scope>
    <source>
        <strain evidence="1">A484AB</strain>
    </source>
</reference>
<dbReference type="EMBL" id="CACRXK020005780">
    <property type="protein sequence ID" value="CAB4007374.1"/>
    <property type="molecule type" value="Genomic_DNA"/>
</dbReference>
<accession>A0A7D9IJM8</accession>
<proteinExistence type="predicted"/>
<sequence length="249" mass="29129">MDSVLQNTYIGENEDKGEIQELLFRDDNFLTLVKEMWRYYLPMENLDLDEIQSKIVNGGCIITFPQCYFYFENMYLIAGSSTRRLVIGCICFSLGFCGLIEVDFYMQPCKSMYIATDRVWSPPFWLVTTSIDLICHDEEYVGSLHTFLYQKTKLFMAAIDQCEQCSDDVLREVCNTVLHMFPSYRLARIIKYLIKLQYTVKDFMTSSCKCITWSTERRNLQYVPPRCRCETMCASSCATQFKDLGYVCD</sequence>
<name>A0A7D9IJM8_PARCT</name>
<dbReference type="Proteomes" id="UP001152795">
    <property type="component" value="Unassembled WGS sequence"/>
</dbReference>
<organism evidence="1 2">
    <name type="scientific">Paramuricea clavata</name>
    <name type="common">Red gorgonian</name>
    <name type="synonym">Violescent sea-whip</name>
    <dbReference type="NCBI Taxonomy" id="317549"/>
    <lineage>
        <taxon>Eukaryota</taxon>
        <taxon>Metazoa</taxon>
        <taxon>Cnidaria</taxon>
        <taxon>Anthozoa</taxon>
        <taxon>Octocorallia</taxon>
        <taxon>Malacalcyonacea</taxon>
        <taxon>Plexauridae</taxon>
        <taxon>Paramuricea</taxon>
    </lineage>
</organism>
<dbReference type="AlphaFoldDB" id="A0A7D9IJM8"/>
<evidence type="ECO:0000313" key="1">
    <source>
        <dbReference type="EMBL" id="CAB4007374.1"/>
    </source>
</evidence>
<keyword evidence="2" id="KW-1185">Reference proteome</keyword>
<protein>
    <submittedName>
        <fullName evidence="1">Uncharacterized protein</fullName>
    </submittedName>
</protein>
<evidence type="ECO:0000313" key="2">
    <source>
        <dbReference type="Proteomes" id="UP001152795"/>
    </source>
</evidence>